<keyword evidence="2" id="KW-1185">Reference proteome</keyword>
<sequence>MELRNGQADSPVDSTGTKSNRDIELELSSLDTDEAEGQGEQMEEMLGLPLGTNDQNDHLFSGSALENGHPVEPPPMDARQAKRPFLHEELALLEKRKGVLPAVSCFGQPTESSAGSRISLPMMTTSAGMHSLLLKTAHGIAEGQSDFLRPIANGKMVNT</sequence>
<evidence type="ECO:0000313" key="2">
    <source>
        <dbReference type="Proteomes" id="UP000504617"/>
    </source>
</evidence>
<protein>
    <submittedName>
        <fullName evidence="3">Roquin-2-like</fullName>
    </submittedName>
</protein>
<name>A0A6I9YLV1_9SAUR</name>
<proteinExistence type="predicted"/>
<dbReference type="Proteomes" id="UP000504617">
    <property type="component" value="Unplaced"/>
</dbReference>
<reference evidence="3" key="1">
    <citation type="submission" date="2025-08" db="UniProtKB">
        <authorList>
            <consortium name="RefSeq"/>
        </authorList>
    </citation>
    <scope>IDENTIFICATION</scope>
</reference>
<feature type="compositionally biased region" description="Acidic residues" evidence="1">
    <location>
        <begin position="31"/>
        <end position="43"/>
    </location>
</feature>
<dbReference type="AlphaFoldDB" id="A0A6I9YLV1"/>
<evidence type="ECO:0000313" key="3">
    <source>
        <dbReference type="RefSeq" id="XP_013925358.1"/>
    </source>
</evidence>
<dbReference type="OrthoDB" id="10500851at2759"/>
<dbReference type="RefSeq" id="XP_013925358.1">
    <property type="nucleotide sequence ID" value="XM_014069883.1"/>
</dbReference>
<feature type="region of interest" description="Disordered" evidence="1">
    <location>
        <begin position="1"/>
        <end position="78"/>
    </location>
</feature>
<gene>
    <name evidence="3" type="primary">LOC106551736</name>
</gene>
<dbReference type="KEGG" id="tsr:106551736"/>
<accession>A0A6I9YLV1</accession>
<organism evidence="2 3">
    <name type="scientific">Thamnophis sirtalis</name>
    <dbReference type="NCBI Taxonomy" id="35019"/>
    <lineage>
        <taxon>Eukaryota</taxon>
        <taxon>Metazoa</taxon>
        <taxon>Chordata</taxon>
        <taxon>Craniata</taxon>
        <taxon>Vertebrata</taxon>
        <taxon>Euteleostomi</taxon>
        <taxon>Lepidosauria</taxon>
        <taxon>Squamata</taxon>
        <taxon>Bifurcata</taxon>
        <taxon>Unidentata</taxon>
        <taxon>Episquamata</taxon>
        <taxon>Toxicofera</taxon>
        <taxon>Serpentes</taxon>
        <taxon>Colubroidea</taxon>
        <taxon>Colubridae</taxon>
        <taxon>Natricinae</taxon>
        <taxon>Thamnophis</taxon>
    </lineage>
</organism>
<evidence type="ECO:0000256" key="1">
    <source>
        <dbReference type="SAM" id="MobiDB-lite"/>
    </source>
</evidence>
<dbReference type="GeneID" id="106551736"/>